<gene>
    <name evidence="2" type="ORF">BD310DRAFT_814107</name>
</gene>
<evidence type="ECO:0000313" key="3">
    <source>
        <dbReference type="Proteomes" id="UP000292082"/>
    </source>
</evidence>
<evidence type="ECO:0000313" key="2">
    <source>
        <dbReference type="EMBL" id="TBU61020.1"/>
    </source>
</evidence>
<organism evidence="2 3">
    <name type="scientific">Dichomitus squalens</name>
    <dbReference type="NCBI Taxonomy" id="114155"/>
    <lineage>
        <taxon>Eukaryota</taxon>
        <taxon>Fungi</taxon>
        <taxon>Dikarya</taxon>
        <taxon>Basidiomycota</taxon>
        <taxon>Agaricomycotina</taxon>
        <taxon>Agaricomycetes</taxon>
        <taxon>Polyporales</taxon>
        <taxon>Polyporaceae</taxon>
        <taxon>Dichomitus</taxon>
    </lineage>
</organism>
<accession>A0A4Q9Q1Y8</accession>
<dbReference type="EMBL" id="ML145101">
    <property type="protein sequence ID" value="TBU61020.1"/>
    <property type="molecule type" value="Genomic_DNA"/>
</dbReference>
<protein>
    <submittedName>
        <fullName evidence="2">Uncharacterized protein</fullName>
    </submittedName>
</protein>
<proteinExistence type="predicted"/>
<feature type="region of interest" description="Disordered" evidence="1">
    <location>
        <begin position="92"/>
        <end position="120"/>
    </location>
</feature>
<keyword evidence="3" id="KW-1185">Reference proteome</keyword>
<dbReference type="Proteomes" id="UP000292082">
    <property type="component" value="Unassembled WGS sequence"/>
</dbReference>
<reference evidence="2 3" key="1">
    <citation type="submission" date="2019-01" db="EMBL/GenBank/DDBJ databases">
        <title>Draft genome sequences of three monokaryotic isolates of the white-rot basidiomycete fungus Dichomitus squalens.</title>
        <authorList>
            <consortium name="DOE Joint Genome Institute"/>
            <person name="Lopez S.C."/>
            <person name="Andreopoulos B."/>
            <person name="Pangilinan J."/>
            <person name="Lipzen A."/>
            <person name="Riley R."/>
            <person name="Ahrendt S."/>
            <person name="Ng V."/>
            <person name="Barry K."/>
            <person name="Daum C."/>
            <person name="Grigoriev I.V."/>
            <person name="Hilden K.S."/>
            <person name="Makela M.R."/>
            <person name="de Vries R.P."/>
        </authorList>
    </citation>
    <scope>NUCLEOTIDE SEQUENCE [LARGE SCALE GENOMIC DNA]</scope>
    <source>
        <strain evidence="2 3">CBS 464.89</strain>
    </source>
</reference>
<dbReference type="OMA" id="VECANTQ"/>
<evidence type="ECO:0000256" key="1">
    <source>
        <dbReference type="SAM" id="MobiDB-lite"/>
    </source>
</evidence>
<sequence length="195" mass="21335">MSAADVEFRAELNQYRREQTVKTHGLAHLNNLGAGIIMGDETLDRIADCARAQKLTTVETLYQETKWPKSRELGADVLKLIKKYYPANSPFASTPLRVRQSEPQADGAPSQSSNRAVSATAKAPRQCGACGQYGHIKSNLRCPARDKQAGSDDKENTTVTVEGLHGDDRVVRTVNDRVVRTVDAVRDIGDSLVAQ</sequence>
<dbReference type="AlphaFoldDB" id="A0A4Q9Q1Y8"/>
<name>A0A4Q9Q1Y8_9APHY</name>